<dbReference type="InterPro" id="IPR042095">
    <property type="entry name" value="SUMF_sf"/>
</dbReference>
<dbReference type="InterPro" id="IPR016187">
    <property type="entry name" value="CTDL_fold"/>
</dbReference>
<feature type="chain" id="PRO_5009860233" evidence="1">
    <location>
        <begin position="28"/>
        <end position="293"/>
    </location>
</feature>
<dbReference type="AlphaFoldDB" id="A0A1L5BS73"/>
<keyword evidence="1" id="KW-0732">Signal</keyword>
<dbReference type="PANTHER" id="PTHR23150:SF19">
    <property type="entry name" value="FORMYLGLYCINE-GENERATING ENZYME"/>
    <property type="match status" value="1"/>
</dbReference>
<accession>A0A1L5BS73</accession>
<name>A0A1L5BS73_SPHIB</name>
<dbReference type="SUPFAM" id="SSF56436">
    <property type="entry name" value="C-type lectin-like"/>
    <property type="match status" value="1"/>
</dbReference>
<proteinExistence type="predicted"/>
<dbReference type="GO" id="GO:0120147">
    <property type="term" value="F:formylglycine-generating oxidase activity"/>
    <property type="evidence" value="ECO:0007669"/>
    <property type="project" value="TreeGrafter"/>
</dbReference>
<feature type="domain" description="Sulfatase-modifying factor enzyme-like" evidence="2">
    <location>
        <begin position="38"/>
        <end position="285"/>
    </location>
</feature>
<dbReference type="Pfam" id="PF03781">
    <property type="entry name" value="FGE-sulfatase"/>
    <property type="match status" value="1"/>
</dbReference>
<dbReference type="PANTHER" id="PTHR23150">
    <property type="entry name" value="SULFATASE MODIFYING FACTOR 1, 2"/>
    <property type="match status" value="1"/>
</dbReference>
<evidence type="ECO:0000313" key="4">
    <source>
        <dbReference type="Proteomes" id="UP000004550"/>
    </source>
</evidence>
<reference evidence="3 4" key="1">
    <citation type="journal article" date="2012" name="J. Bacteriol.">
        <title>Genome sequence of Sphingobium indicum B90A, a hexachlorocyclohexane-degrading bacterium.</title>
        <authorList>
            <person name="Anand S."/>
            <person name="Sangwan N."/>
            <person name="Lata P."/>
            <person name="Kaur J."/>
            <person name="Dua A."/>
            <person name="Singh A.K."/>
            <person name="Verma M."/>
            <person name="Kaur J."/>
            <person name="Khurana J.P."/>
            <person name="Khurana P."/>
            <person name="Mathur S."/>
            <person name="Lal R."/>
        </authorList>
    </citation>
    <scope>NUCLEOTIDE SEQUENCE [LARGE SCALE GENOMIC DNA]</scope>
    <source>
        <strain evidence="4">DSM 16412 / CCM 7286 / MTCC 6364 / B90A</strain>
    </source>
</reference>
<evidence type="ECO:0000313" key="3">
    <source>
        <dbReference type="EMBL" id="APL95733.1"/>
    </source>
</evidence>
<organism evidence="3 4">
    <name type="scientific">Sphingobium indicum (strain DSM 16412 / CCM 7286 / MTCC 6364 / B90A)</name>
    <dbReference type="NCBI Taxonomy" id="861109"/>
    <lineage>
        <taxon>Bacteria</taxon>
        <taxon>Pseudomonadati</taxon>
        <taxon>Pseudomonadota</taxon>
        <taxon>Alphaproteobacteria</taxon>
        <taxon>Sphingomonadales</taxon>
        <taxon>Sphingomonadaceae</taxon>
        <taxon>Sphingobium</taxon>
    </lineage>
</organism>
<dbReference type="KEGG" id="sinb:SIDU_15100"/>
<evidence type="ECO:0000256" key="1">
    <source>
        <dbReference type="SAM" id="SignalP"/>
    </source>
</evidence>
<dbReference type="Gene3D" id="3.90.1580.10">
    <property type="entry name" value="paralog of FGE (formylglycine-generating enzyme)"/>
    <property type="match status" value="1"/>
</dbReference>
<evidence type="ECO:0000259" key="2">
    <source>
        <dbReference type="Pfam" id="PF03781"/>
    </source>
</evidence>
<protein>
    <submittedName>
        <fullName evidence="3">Cysteine-type sulfatase aerobic maturase</fullName>
    </submittedName>
</protein>
<dbReference type="InterPro" id="IPR005532">
    <property type="entry name" value="SUMF_dom"/>
</dbReference>
<sequence>MSHGRRRAGAFAACAIALLGAAPPPAAGPGPRCDAQDGRVLVPAGTVLLGEDGDGRPGQAVAVPAFWIDRHEVTNRQFAAFVAATGYRTAAEQEGGSAVFVQPTGPVDLNNAGNWWRYRQRADWRHPDGPGSDIAGREDWPVVHVNYQDAAAYARWAGAALPDEAQWERAARGDQSGPRDPRSWAYDGEGHPTANSWQGVFPVRDTGQDGHVGLAPVGCFDGNGFGLHDMVGNVWEWTSEMRGGNGLIKGGSYLCAMNYCANFRPAAFQAQELDLGTSHIGFRTIATEPDPSS</sequence>
<dbReference type="RefSeq" id="WP_025771132.1">
    <property type="nucleotide sequence ID" value="NZ_CP013070.1"/>
</dbReference>
<feature type="signal peptide" evidence="1">
    <location>
        <begin position="1"/>
        <end position="27"/>
    </location>
</feature>
<dbReference type="Proteomes" id="UP000004550">
    <property type="component" value="Chromosome"/>
</dbReference>
<dbReference type="InterPro" id="IPR051043">
    <property type="entry name" value="Sulfatase_Mod_Factor_Kinase"/>
</dbReference>
<dbReference type="EMBL" id="CP013070">
    <property type="protein sequence ID" value="APL95733.1"/>
    <property type="molecule type" value="Genomic_DNA"/>
</dbReference>
<gene>
    <name evidence="3" type="ORF">SIDU_15100</name>
</gene>